<feature type="domain" description="AMP-dependent synthetase/ligase" evidence="4">
    <location>
        <begin position="139"/>
        <end position="481"/>
    </location>
</feature>
<feature type="compositionally biased region" description="Basic and acidic residues" evidence="3">
    <location>
        <begin position="39"/>
        <end position="54"/>
    </location>
</feature>
<evidence type="ECO:0000256" key="3">
    <source>
        <dbReference type="SAM" id="MobiDB-lite"/>
    </source>
</evidence>
<name>A0A931F3G6_9ACTN</name>
<dbReference type="InterPro" id="IPR020459">
    <property type="entry name" value="AMP-binding"/>
</dbReference>
<organism evidence="6 7">
    <name type="scientific">Nonomuraea cypriaca</name>
    <dbReference type="NCBI Taxonomy" id="1187855"/>
    <lineage>
        <taxon>Bacteria</taxon>
        <taxon>Bacillati</taxon>
        <taxon>Actinomycetota</taxon>
        <taxon>Actinomycetes</taxon>
        <taxon>Streptosporangiales</taxon>
        <taxon>Streptosporangiaceae</taxon>
        <taxon>Nonomuraea</taxon>
    </lineage>
</organism>
<dbReference type="NCBIfam" id="TIGR01733">
    <property type="entry name" value="AA-adenyl-dom"/>
    <property type="match status" value="1"/>
</dbReference>
<keyword evidence="1" id="KW-0596">Phosphopantetheine</keyword>
<dbReference type="InterPro" id="IPR020845">
    <property type="entry name" value="AMP-binding_CS"/>
</dbReference>
<feature type="domain" description="AMP-binding enzyme C-terminal" evidence="5">
    <location>
        <begin position="538"/>
        <end position="613"/>
    </location>
</feature>
<dbReference type="PANTHER" id="PTHR45527:SF1">
    <property type="entry name" value="FATTY ACID SYNTHASE"/>
    <property type="match status" value="1"/>
</dbReference>
<keyword evidence="2" id="KW-0597">Phosphoprotein</keyword>
<evidence type="ECO:0000256" key="1">
    <source>
        <dbReference type="ARBA" id="ARBA00022450"/>
    </source>
</evidence>
<feature type="region of interest" description="Disordered" evidence="3">
    <location>
        <begin position="20"/>
        <end position="58"/>
    </location>
</feature>
<dbReference type="FunFam" id="3.30.300.30:FF:000010">
    <property type="entry name" value="Enterobactin synthetase component F"/>
    <property type="match status" value="1"/>
</dbReference>
<dbReference type="PROSITE" id="PS00455">
    <property type="entry name" value="AMP_BINDING"/>
    <property type="match status" value="1"/>
</dbReference>
<dbReference type="Pfam" id="PF00501">
    <property type="entry name" value="AMP-binding"/>
    <property type="match status" value="1"/>
</dbReference>
<dbReference type="Proteomes" id="UP000605361">
    <property type="component" value="Unassembled WGS sequence"/>
</dbReference>
<gene>
    <name evidence="6" type="ORF">ITP53_29295</name>
</gene>
<dbReference type="FunFam" id="3.40.50.980:FF:000001">
    <property type="entry name" value="Non-ribosomal peptide synthetase"/>
    <property type="match status" value="1"/>
</dbReference>
<evidence type="ECO:0000259" key="5">
    <source>
        <dbReference type="Pfam" id="PF13193"/>
    </source>
</evidence>
<sequence>MDWRDLDDTIPPSITAVTLRLTTPPGAPASAGSAGDASPRPDRDVGARPERDSSADAVARVSGGVSVSLDYAADLFDAGTAGRMLDHLRTLAEAAAAEPFMTLSALPMLTPAEQARLIRDWSAGPEAAGEARLVHRMIEERAAKNPDTVAVVAGEAKLTYGALNIRANRLAHRLRELGAGPEKRVGVIAERTTHTVTALLAVLKAGAAYVPLDPDHPAERQQFILADAGIEVLLAHTHHQRAAQDGTTVIDVDVFDGGEDDTDPDVPVHADNLAYVIYTSGSTGTPKGVLVSHGNLAHATEARWSCGRISPGIYCLPVPFTFDGAAAGLYWTLASGGRLVLPDAMTVHDPRRLGRLINLECATHFDAVPSQYEMLLSLCPRDLRSLRDISVGGEVLPPHVVAQHATMLPSATLYNDYGPTEATVWSTFHPCPPDFAGASVPIGRPIPGARVHILDDDLNPLPQGIPGQIHIGGPGITRGYLNRPALTAEHFTPDRLHPGERLYHTGDRGRWLPDGTIEFLGRTDTQTKIRGYRIELGEIETTLHNHPAIVGAAVTTQHDAATGDPRLTAYVVSRAGAVSREELNAHLLATLPHYMLPATYVFLDQLPLTPHGKVDRQALPSPDTVLDNGPARRERRPTGPSQAVAGMGDDEVDALLNSLMKGPQE</sequence>
<keyword evidence="7" id="KW-1185">Reference proteome</keyword>
<evidence type="ECO:0000256" key="2">
    <source>
        <dbReference type="ARBA" id="ARBA00022553"/>
    </source>
</evidence>
<dbReference type="AlphaFoldDB" id="A0A931F3G6"/>
<dbReference type="GO" id="GO:0005737">
    <property type="term" value="C:cytoplasm"/>
    <property type="evidence" value="ECO:0007669"/>
    <property type="project" value="TreeGrafter"/>
</dbReference>
<dbReference type="PANTHER" id="PTHR45527">
    <property type="entry name" value="NONRIBOSOMAL PEPTIDE SYNTHETASE"/>
    <property type="match status" value="1"/>
</dbReference>
<dbReference type="Gene3D" id="3.30.559.30">
    <property type="entry name" value="Nonribosomal peptide synthetase, condensation domain"/>
    <property type="match status" value="1"/>
</dbReference>
<comment type="caution">
    <text evidence="6">The sequence shown here is derived from an EMBL/GenBank/DDBJ whole genome shotgun (WGS) entry which is preliminary data.</text>
</comment>
<dbReference type="CDD" id="cd05930">
    <property type="entry name" value="A_NRPS"/>
    <property type="match status" value="1"/>
</dbReference>
<dbReference type="SUPFAM" id="SSF56801">
    <property type="entry name" value="Acetyl-CoA synthetase-like"/>
    <property type="match status" value="1"/>
</dbReference>
<dbReference type="InterPro" id="IPR010071">
    <property type="entry name" value="AA_adenyl_dom"/>
</dbReference>
<dbReference type="GO" id="GO:0043041">
    <property type="term" value="P:amino acid activation for nonribosomal peptide biosynthetic process"/>
    <property type="evidence" value="ECO:0007669"/>
    <property type="project" value="TreeGrafter"/>
</dbReference>
<feature type="compositionally biased region" description="Low complexity" evidence="3">
    <location>
        <begin position="28"/>
        <end position="38"/>
    </location>
</feature>
<proteinExistence type="predicted"/>
<evidence type="ECO:0000259" key="4">
    <source>
        <dbReference type="Pfam" id="PF00501"/>
    </source>
</evidence>
<dbReference type="InterPro" id="IPR045851">
    <property type="entry name" value="AMP-bd_C_sf"/>
</dbReference>
<accession>A0A931F3G6</accession>
<feature type="region of interest" description="Disordered" evidence="3">
    <location>
        <begin position="612"/>
        <end position="649"/>
    </location>
</feature>
<dbReference type="Gene3D" id="3.40.50.12780">
    <property type="entry name" value="N-terminal domain of ligase-like"/>
    <property type="match status" value="1"/>
</dbReference>
<dbReference type="Pfam" id="PF13193">
    <property type="entry name" value="AMP-binding_C"/>
    <property type="match status" value="1"/>
</dbReference>
<dbReference type="GO" id="GO:0044550">
    <property type="term" value="P:secondary metabolite biosynthetic process"/>
    <property type="evidence" value="ECO:0007669"/>
    <property type="project" value="UniProtKB-ARBA"/>
</dbReference>
<dbReference type="PRINTS" id="PR00154">
    <property type="entry name" value="AMPBINDING"/>
</dbReference>
<dbReference type="SUPFAM" id="SSF52777">
    <property type="entry name" value="CoA-dependent acyltransferases"/>
    <property type="match status" value="1"/>
</dbReference>
<dbReference type="Gene3D" id="3.30.300.30">
    <property type="match status" value="1"/>
</dbReference>
<protein>
    <submittedName>
        <fullName evidence="6">Amino acid adenylation domain-containing protein</fullName>
    </submittedName>
</protein>
<dbReference type="InterPro" id="IPR000873">
    <property type="entry name" value="AMP-dep_synth/lig_dom"/>
</dbReference>
<evidence type="ECO:0000313" key="7">
    <source>
        <dbReference type="Proteomes" id="UP000605361"/>
    </source>
</evidence>
<dbReference type="InterPro" id="IPR042099">
    <property type="entry name" value="ANL_N_sf"/>
</dbReference>
<dbReference type="EMBL" id="JADOGI010000100">
    <property type="protein sequence ID" value="MBF8189758.1"/>
    <property type="molecule type" value="Genomic_DNA"/>
</dbReference>
<reference evidence="6" key="1">
    <citation type="submission" date="2020-11" db="EMBL/GenBank/DDBJ databases">
        <title>Whole-genome analyses of Nonomuraea sp. K274.</title>
        <authorList>
            <person name="Veyisoglu A."/>
        </authorList>
    </citation>
    <scope>NUCLEOTIDE SEQUENCE</scope>
    <source>
        <strain evidence="6">K274</strain>
    </source>
</reference>
<dbReference type="InterPro" id="IPR025110">
    <property type="entry name" value="AMP-bd_C"/>
</dbReference>
<evidence type="ECO:0000313" key="6">
    <source>
        <dbReference type="EMBL" id="MBF8189758.1"/>
    </source>
</evidence>
<dbReference type="FunFam" id="3.40.50.12780:FF:000012">
    <property type="entry name" value="Non-ribosomal peptide synthetase"/>
    <property type="match status" value="1"/>
</dbReference>
<dbReference type="GO" id="GO:0031177">
    <property type="term" value="F:phosphopantetheine binding"/>
    <property type="evidence" value="ECO:0007669"/>
    <property type="project" value="TreeGrafter"/>
</dbReference>